<dbReference type="RefSeq" id="WP_203761638.1">
    <property type="nucleotide sequence ID" value="NZ_BAAABO010000027.1"/>
</dbReference>
<name>A0ABQ3Y174_9ACTN</name>
<comment type="caution">
    <text evidence="1">The sequence shown here is derived from an EMBL/GenBank/DDBJ whole genome shotgun (WGS) entry which is preliminary data.</text>
</comment>
<sequence>MPPSPLTAAIRRFPLLGRPRPDCPALPLRIQEIADAVDAARQKADHGMADAAHALNKAALIASDAGMTDLARHLCWQHIDTYRHAGRPLTILEARYLLEPVLNLARLQIRTDQGTAAVRLLESMYSAVTKRCDLVVTDRTLPLANLVGEPADRRQLRQWVWLQLIGEGVRALALAGRWDAAAEHARHYNGIGDHLMEGRQADIIKHCLRGDRPQARTVLAETTTTEPWEQDVAACLHLMCLHASDEPTAPTDSMPLLQAAVTRYDGCIGTANYASYRARLGLIIATLADSISPSMATSLLSRVATNAISSADGYAARDVLGFRDLIEGITDAQRSGLNCLAGEAGLAIGTLPESILQSLTAVSDEAAAVLHAALAARSVVHTSVAIKSGVTTR</sequence>
<dbReference type="EMBL" id="BOMI01000037">
    <property type="protein sequence ID" value="GID73737.1"/>
    <property type="molecule type" value="Genomic_DNA"/>
</dbReference>
<keyword evidence="2" id="KW-1185">Reference proteome</keyword>
<dbReference type="Proteomes" id="UP000609879">
    <property type="component" value="Unassembled WGS sequence"/>
</dbReference>
<organism evidence="1 2">
    <name type="scientific">Paractinoplanes deccanensis</name>
    <dbReference type="NCBI Taxonomy" id="113561"/>
    <lineage>
        <taxon>Bacteria</taxon>
        <taxon>Bacillati</taxon>
        <taxon>Actinomycetota</taxon>
        <taxon>Actinomycetes</taxon>
        <taxon>Micromonosporales</taxon>
        <taxon>Micromonosporaceae</taxon>
        <taxon>Paractinoplanes</taxon>
    </lineage>
</organism>
<protein>
    <submittedName>
        <fullName evidence="1">Uncharacterized protein</fullName>
    </submittedName>
</protein>
<evidence type="ECO:0000313" key="2">
    <source>
        <dbReference type="Proteomes" id="UP000609879"/>
    </source>
</evidence>
<gene>
    <name evidence="1" type="ORF">Ade02nite_23780</name>
</gene>
<proteinExistence type="predicted"/>
<reference evidence="1 2" key="1">
    <citation type="submission" date="2021-01" db="EMBL/GenBank/DDBJ databases">
        <title>Whole genome shotgun sequence of Actinoplanes deccanensis NBRC 13994.</title>
        <authorList>
            <person name="Komaki H."/>
            <person name="Tamura T."/>
        </authorList>
    </citation>
    <scope>NUCLEOTIDE SEQUENCE [LARGE SCALE GENOMIC DNA]</scope>
    <source>
        <strain evidence="1 2">NBRC 13994</strain>
    </source>
</reference>
<evidence type="ECO:0000313" key="1">
    <source>
        <dbReference type="EMBL" id="GID73737.1"/>
    </source>
</evidence>
<accession>A0ABQ3Y174</accession>